<dbReference type="InterPro" id="IPR000008">
    <property type="entry name" value="C2_dom"/>
</dbReference>
<sequence>MPLLFIFCNLRKSGSFYVLASVPLLLLHSATLRSLGRVTSILRHRFIWGWARILFFNTPDLGFLHGHAFRVSSGSGLDLDQWVSIKSGTLNGYNGSFNFAPCGDGASCDMDSLCIQLVPLGFDDVDKKNIKNGGPGKGIVMWVHERYVTRLRKKLQYEERKQAYQRRVLSDSETVRWLNHAVENIWPICMEQIASQKILFPIIPWFLEKYKPWTAKEAVFQHLYLGRNPPMFTEIRVLRQSEDDHLVLELGMNFLTADDMSAILAVKLRKRFGFGMWAKLHITGMHVEGKILVGVKFLPTWPFLGRLRICFVEPPYFQMTVKPMFTHGLDVTELPGIAGWLDKLLSIAFEQTLVEPNMLVVDVEKFVSPEPECWFSVDEKEPVAYAKIEVIEASNMKPSDLNGLADPYVKGHMGVYRFRTKIQRKTLTPKWHEEFKIPIISWESDNVLVIAVRDKDHFYDDILGDCSVNINEFKDGQRHDMWLELENMKMGRLRLAITILEGNKGVDTAFYQETMDFDVQKSSFESNETSDNSSFSSVPPGKSQKLADNYEPINIEGQKEPGVWVHHPGSEVSQRWKPRKGKSRRLDTEIHGEPNDLVGGGSSTVSRSLNNDSSGSDNNSPDEKHRLRSVRKGLHKIGSVFHRSKKEESVAEDIPSPHDNIRSMDSKGMIGVQFVMDENIADLSTVKFQVEGRSPEGSGPESPAKGHVKDMARNILKHAEKSARGLKHVLSGRSKKSRDESLAVPERVNESDSSDDESTAVQSPTDERTQVGSQTLAPGSNASPNSRVHVVQTVNVKDDPGKAYSPERSSNEFVKSDEFERVKEEVVGR</sequence>
<gene>
    <name evidence="9" type="ORF">AYBTSS11_LOCUS17417</name>
</gene>
<feature type="compositionally biased region" description="Basic and acidic residues" evidence="6">
    <location>
        <begin position="645"/>
        <end position="663"/>
    </location>
</feature>
<feature type="compositionally biased region" description="Basic and acidic residues" evidence="6">
    <location>
        <begin position="584"/>
        <end position="594"/>
    </location>
</feature>
<feature type="compositionally biased region" description="Low complexity" evidence="6">
    <location>
        <begin position="606"/>
        <end position="619"/>
    </location>
</feature>
<keyword evidence="10" id="KW-1185">Reference proteome</keyword>
<dbReference type="Gene3D" id="2.60.40.150">
    <property type="entry name" value="C2 domain"/>
    <property type="match status" value="1"/>
</dbReference>
<dbReference type="GO" id="GO:0008289">
    <property type="term" value="F:lipid binding"/>
    <property type="evidence" value="ECO:0007669"/>
    <property type="project" value="UniProtKB-KW"/>
</dbReference>
<feature type="compositionally biased region" description="Basic residues" evidence="6">
    <location>
        <begin position="626"/>
        <end position="635"/>
    </location>
</feature>
<dbReference type="SUPFAM" id="SSF49562">
    <property type="entry name" value="C2 domain (Calcium/lipid-binding domain, CaLB)"/>
    <property type="match status" value="1"/>
</dbReference>
<dbReference type="GO" id="GO:0006869">
    <property type="term" value="P:lipid transport"/>
    <property type="evidence" value="ECO:0007669"/>
    <property type="project" value="UniProtKB-KW"/>
</dbReference>
<evidence type="ECO:0000256" key="6">
    <source>
        <dbReference type="SAM" id="MobiDB-lite"/>
    </source>
</evidence>
<keyword evidence="2" id="KW-0813">Transport</keyword>
<evidence type="ECO:0000256" key="4">
    <source>
        <dbReference type="ARBA" id="ARBA00023121"/>
    </source>
</evidence>
<dbReference type="PANTHER" id="PTHR47042">
    <property type="entry name" value="C2 DOMAIN-CONTAINING PROTEIN-LIKE"/>
    <property type="match status" value="1"/>
</dbReference>
<organism evidence="9 10">
    <name type="scientific">Sphenostylis stenocarpa</name>
    <dbReference type="NCBI Taxonomy" id="92480"/>
    <lineage>
        <taxon>Eukaryota</taxon>
        <taxon>Viridiplantae</taxon>
        <taxon>Streptophyta</taxon>
        <taxon>Embryophyta</taxon>
        <taxon>Tracheophyta</taxon>
        <taxon>Spermatophyta</taxon>
        <taxon>Magnoliopsida</taxon>
        <taxon>eudicotyledons</taxon>
        <taxon>Gunneridae</taxon>
        <taxon>Pentapetalae</taxon>
        <taxon>rosids</taxon>
        <taxon>fabids</taxon>
        <taxon>Fabales</taxon>
        <taxon>Fabaceae</taxon>
        <taxon>Papilionoideae</taxon>
        <taxon>50 kb inversion clade</taxon>
        <taxon>NPAAA clade</taxon>
        <taxon>indigoferoid/millettioid clade</taxon>
        <taxon>Phaseoleae</taxon>
        <taxon>Sphenostylis</taxon>
    </lineage>
</organism>
<dbReference type="InterPro" id="IPR035892">
    <property type="entry name" value="C2_domain_sf"/>
</dbReference>
<keyword evidence="3" id="KW-0445">Lipid transport</keyword>
<dbReference type="CDD" id="cd00030">
    <property type="entry name" value="C2"/>
    <property type="match status" value="1"/>
</dbReference>
<dbReference type="InterPro" id="IPR031468">
    <property type="entry name" value="SMP_LBD"/>
</dbReference>
<protein>
    <recommendedName>
        <fullName evidence="11">C2 domain-containing protein</fullName>
    </recommendedName>
</protein>
<keyword evidence="4" id="KW-0446">Lipid-binding</keyword>
<feature type="domain" description="SMP-LTD" evidence="8">
    <location>
        <begin position="171"/>
        <end position="364"/>
    </location>
</feature>
<dbReference type="AlphaFoldDB" id="A0AA86VYY3"/>
<dbReference type="InterPro" id="IPR052847">
    <property type="entry name" value="Ext_Synaptotagmin/KAHRP-like"/>
</dbReference>
<evidence type="ECO:0000259" key="7">
    <source>
        <dbReference type="PROSITE" id="PS50004"/>
    </source>
</evidence>
<evidence type="ECO:0000313" key="10">
    <source>
        <dbReference type="Proteomes" id="UP001189624"/>
    </source>
</evidence>
<dbReference type="EMBL" id="OY731402">
    <property type="protein sequence ID" value="CAJ1957832.1"/>
    <property type="molecule type" value="Genomic_DNA"/>
</dbReference>
<feature type="compositionally biased region" description="Polar residues" evidence="6">
    <location>
        <begin position="759"/>
        <end position="786"/>
    </location>
</feature>
<reference evidence="9" key="1">
    <citation type="submission" date="2023-10" db="EMBL/GenBank/DDBJ databases">
        <authorList>
            <person name="Domelevo Entfellner J.-B."/>
        </authorList>
    </citation>
    <scope>NUCLEOTIDE SEQUENCE</scope>
</reference>
<feature type="region of interest" description="Disordered" evidence="6">
    <location>
        <begin position="686"/>
        <end position="818"/>
    </location>
</feature>
<evidence type="ECO:0008006" key="11">
    <source>
        <dbReference type="Google" id="ProtNLM"/>
    </source>
</evidence>
<evidence type="ECO:0000256" key="5">
    <source>
        <dbReference type="ARBA" id="ARBA00023136"/>
    </source>
</evidence>
<dbReference type="Pfam" id="PF25669">
    <property type="entry name" value="SMP_MUG190-like"/>
    <property type="match status" value="1"/>
</dbReference>
<feature type="domain" description="C2" evidence="7">
    <location>
        <begin position="369"/>
        <end position="483"/>
    </location>
</feature>
<proteinExistence type="predicted"/>
<feature type="region of interest" description="Disordered" evidence="6">
    <location>
        <begin position="522"/>
        <end position="663"/>
    </location>
</feature>
<feature type="compositionally biased region" description="Basic and acidic residues" evidence="6">
    <location>
        <begin position="707"/>
        <end position="723"/>
    </location>
</feature>
<dbReference type="Gramene" id="rna-AYBTSS11_LOCUS17417">
    <property type="protein sequence ID" value="CAJ1957832.1"/>
    <property type="gene ID" value="gene-AYBTSS11_LOCUS17417"/>
</dbReference>
<evidence type="ECO:0000313" key="9">
    <source>
        <dbReference type="EMBL" id="CAJ1957832.1"/>
    </source>
</evidence>
<evidence type="ECO:0000256" key="3">
    <source>
        <dbReference type="ARBA" id="ARBA00023055"/>
    </source>
</evidence>
<accession>A0AA86VYY3</accession>
<dbReference type="PANTHER" id="PTHR47042:SF4">
    <property type="entry name" value="OS02G0313700 PROTEIN"/>
    <property type="match status" value="1"/>
</dbReference>
<dbReference type="GO" id="GO:0016020">
    <property type="term" value="C:membrane"/>
    <property type="evidence" value="ECO:0007669"/>
    <property type="project" value="UniProtKB-SubCell"/>
</dbReference>
<keyword evidence="5" id="KW-0472">Membrane</keyword>
<dbReference type="PROSITE" id="PS51847">
    <property type="entry name" value="SMP"/>
    <property type="match status" value="1"/>
</dbReference>
<evidence type="ECO:0000256" key="2">
    <source>
        <dbReference type="ARBA" id="ARBA00022448"/>
    </source>
</evidence>
<dbReference type="CDD" id="cd21669">
    <property type="entry name" value="SMP_SF"/>
    <property type="match status" value="1"/>
</dbReference>
<comment type="subcellular location">
    <subcellularLocation>
        <location evidence="1">Membrane</location>
    </subcellularLocation>
</comment>
<name>A0AA86VYY3_9FABA</name>
<dbReference type="PROSITE" id="PS50004">
    <property type="entry name" value="C2"/>
    <property type="match status" value="1"/>
</dbReference>
<evidence type="ECO:0000256" key="1">
    <source>
        <dbReference type="ARBA" id="ARBA00004370"/>
    </source>
</evidence>
<evidence type="ECO:0000259" key="8">
    <source>
        <dbReference type="PROSITE" id="PS51847"/>
    </source>
</evidence>
<dbReference type="Proteomes" id="UP001189624">
    <property type="component" value="Chromosome 5"/>
</dbReference>
<dbReference type="SMART" id="SM00239">
    <property type="entry name" value="C2"/>
    <property type="match status" value="1"/>
</dbReference>
<feature type="compositionally biased region" description="Low complexity" evidence="6">
    <location>
        <begin position="522"/>
        <end position="537"/>
    </location>
</feature>
<dbReference type="Pfam" id="PF00168">
    <property type="entry name" value="C2"/>
    <property type="match status" value="1"/>
</dbReference>